<dbReference type="Pfam" id="PF13561">
    <property type="entry name" value="adh_short_C2"/>
    <property type="match status" value="1"/>
</dbReference>
<dbReference type="InterPro" id="IPR002347">
    <property type="entry name" value="SDR_fam"/>
</dbReference>
<accession>A0ABS9T6R7</accession>
<evidence type="ECO:0000256" key="2">
    <source>
        <dbReference type="ARBA" id="ARBA00023002"/>
    </source>
</evidence>
<reference evidence="4 5" key="1">
    <citation type="submission" date="2022-03" db="EMBL/GenBank/DDBJ databases">
        <title>Pseudonocardia alaer sp. nov., a novel actinomycete isolated from reed forest soil.</title>
        <authorList>
            <person name="Wang L."/>
        </authorList>
    </citation>
    <scope>NUCLEOTIDE SEQUENCE [LARGE SCALE GENOMIC DNA]</scope>
    <source>
        <strain evidence="4 5">Y-16303</strain>
    </source>
</reference>
<dbReference type="NCBIfam" id="NF009467">
    <property type="entry name" value="PRK12826.1-3"/>
    <property type="match status" value="1"/>
</dbReference>
<organism evidence="4 5">
    <name type="scientific">Pseudonocardia alaniniphila</name>
    <dbReference type="NCBI Taxonomy" id="75291"/>
    <lineage>
        <taxon>Bacteria</taxon>
        <taxon>Bacillati</taxon>
        <taxon>Actinomycetota</taxon>
        <taxon>Actinomycetes</taxon>
        <taxon>Pseudonocardiales</taxon>
        <taxon>Pseudonocardiaceae</taxon>
        <taxon>Pseudonocardia</taxon>
    </lineage>
</organism>
<dbReference type="SUPFAM" id="SSF51735">
    <property type="entry name" value="NAD(P)-binding Rossmann-fold domains"/>
    <property type="match status" value="1"/>
</dbReference>
<dbReference type="Proteomes" id="UP001299970">
    <property type="component" value="Unassembled WGS sequence"/>
</dbReference>
<protein>
    <submittedName>
        <fullName evidence="4">Mycofactocin-coupled SDR family oxidoreductase</fullName>
    </submittedName>
</protein>
<comment type="similarity">
    <text evidence="1">Belongs to the short-chain dehydrogenases/reductases (SDR) family.</text>
</comment>
<dbReference type="Gene3D" id="3.40.50.720">
    <property type="entry name" value="NAD(P)-binding Rossmann-like Domain"/>
    <property type="match status" value="1"/>
</dbReference>
<evidence type="ECO:0000313" key="4">
    <source>
        <dbReference type="EMBL" id="MCH6164221.1"/>
    </source>
</evidence>
<dbReference type="InterPro" id="IPR036291">
    <property type="entry name" value="NAD(P)-bd_dom_sf"/>
</dbReference>
<proteinExistence type="inferred from homology"/>
<dbReference type="PRINTS" id="PR00081">
    <property type="entry name" value="GDHRDH"/>
</dbReference>
<keyword evidence="3" id="KW-0520">NAD</keyword>
<evidence type="ECO:0000256" key="1">
    <source>
        <dbReference type="ARBA" id="ARBA00006484"/>
    </source>
</evidence>
<dbReference type="PANTHER" id="PTHR24321">
    <property type="entry name" value="DEHYDROGENASES, SHORT CHAIN"/>
    <property type="match status" value="1"/>
</dbReference>
<comment type="caution">
    <text evidence="4">The sequence shown here is derived from an EMBL/GenBank/DDBJ whole genome shotgun (WGS) entry which is preliminary data.</text>
</comment>
<dbReference type="PROSITE" id="PS00061">
    <property type="entry name" value="ADH_SHORT"/>
    <property type="match status" value="1"/>
</dbReference>
<dbReference type="InterPro" id="IPR023985">
    <property type="entry name" value="SDR_subfam_1"/>
</dbReference>
<dbReference type="CDD" id="cd05233">
    <property type="entry name" value="SDR_c"/>
    <property type="match status" value="1"/>
</dbReference>
<dbReference type="InterPro" id="IPR020904">
    <property type="entry name" value="Sc_DH/Rdtase_CS"/>
</dbReference>
<keyword evidence="2" id="KW-0560">Oxidoreductase</keyword>
<evidence type="ECO:0000256" key="3">
    <source>
        <dbReference type="ARBA" id="ARBA00023027"/>
    </source>
</evidence>
<dbReference type="PANTHER" id="PTHR24321:SF8">
    <property type="entry name" value="ESTRADIOL 17-BETA-DEHYDROGENASE 8-RELATED"/>
    <property type="match status" value="1"/>
</dbReference>
<dbReference type="RefSeq" id="WP_241034249.1">
    <property type="nucleotide sequence ID" value="NZ_BAAAJF010000034.1"/>
</dbReference>
<dbReference type="PRINTS" id="PR00080">
    <property type="entry name" value="SDRFAMILY"/>
</dbReference>
<name>A0ABS9T6R7_9PSEU</name>
<gene>
    <name evidence="4" type="ORF">MMF94_00890</name>
</gene>
<dbReference type="NCBIfam" id="TIGR03971">
    <property type="entry name" value="SDR_subfam_1"/>
    <property type="match status" value="1"/>
</dbReference>
<dbReference type="EMBL" id="JAKXMK010000001">
    <property type="protein sequence ID" value="MCH6164221.1"/>
    <property type="molecule type" value="Genomic_DNA"/>
</dbReference>
<evidence type="ECO:0000313" key="5">
    <source>
        <dbReference type="Proteomes" id="UP001299970"/>
    </source>
</evidence>
<keyword evidence="5" id="KW-1185">Reference proteome</keyword>
<sequence length="269" mass="28352">MAGRLEGKVALVSGAARGQGRSHAVRLAQEGADIIAFDICRQLDTVPYPMAVSEDLEQTIKLVEDLDRRIIAREADVRDSAAVQALVDDGVSEFGRLDVVCANAGIAGVAENTWTMTEDAWEEMIAVNLTGVWKTVKAAVPSMIEAGNGGAIVITSSTAGIKGLPGTAHYVSAKHGVVGLMRTLANELAPHSIRVNTVHPTGVNTPMIINDFMAQVLSSDDGAVNLQNALPVGMVEPVDISNAIVWLASEEARYVTGVSLPVDAGFLQR</sequence>